<evidence type="ECO:0000256" key="16">
    <source>
        <dbReference type="PIRSR" id="PIRSR000386-1"/>
    </source>
</evidence>
<dbReference type="InterPro" id="IPR029026">
    <property type="entry name" value="tRNA_m1G_MTases_N"/>
</dbReference>
<dbReference type="EC" id="2.1.1.228" evidence="5 15"/>
<keyword evidence="9 15" id="KW-0808">Transferase</keyword>
<dbReference type="FunFam" id="3.40.1280.10:FF:000001">
    <property type="entry name" value="tRNA (guanine-N(1)-)-methyltransferase"/>
    <property type="match status" value="1"/>
</dbReference>
<evidence type="ECO:0000313" key="20">
    <source>
        <dbReference type="Proteomes" id="UP000179219"/>
    </source>
</evidence>
<evidence type="ECO:0000256" key="11">
    <source>
        <dbReference type="ARBA" id="ARBA00022694"/>
    </source>
</evidence>
<feature type="domain" description="tRNA methyltransferase TRMD/TRM10-type" evidence="18">
    <location>
        <begin position="1"/>
        <end position="224"/>
    </location>
</feature>
<evidence type="ECO:0000256" key="4">
    <source>
        <dbReference type="ARBA" id="ARBA00011738"/>
    </source>
</evidence>
<gene>
    <name evidence="15" type="primary">trmD</name>
    <name evidence="19" type="ORF">A2159_00355</name>
</gene>
<proteinExistence type="inferred from homology"/>
<dbReference type="GO" id="GO:0052906">
    <property type="term" value="F:tRNA (guanine(37)-N1)-methyltransferase activity"/>
    <property type="evidence" value="ECO:0007669"/>
    <property type="project" value="UniProtKB-UniRule"/>
</dbReference>
<feature type="binding site" evidence="15 16">
    <location>
        <position position="104"/>
    </location>
    <ligand>
        <name>S-adenosyl-L-methionine</name>
        <dbReference type="ChEBI" id="CHEBI:59789"/>
    </ligand>
</feature>
<dbReference type="InterPro" id="IPR029028">
    <property type="entry name" value="Alpha/beta_knot_MTases"/>
</dbReference>
<evidence type="ECO:0000256" key="6">
    <source>
        <dbReference type="ARBA" id="ARBA00014679"/>
    </source>
</evidence>
<dbReference type="HAMAP" id="MF_00605">
    <property type="entry name" value="TrmD"/>
    <property type="match status" value="1"/>
</dbReference>
<dbReference type="InterPro" id="IPR023148">
    <property type="entry name" value="tRNA_m1G_MeTrfase_C_sf"/>
</dbReference>
<evidence type="ECO:0000256" key="9">
    <source>
        <dbReference type="ARBA" id="ARBA00022679"/>
    </source>
</evidence>
<evidence type="ECO:0000256" key="13">
    <source>
        <dbReference type="ARBA" id="ARBA00033392"/>
    </source>
</evidence>
<dbReference type="SUPFAM" id="SSF75217">
    <property type="entry name" value="alpha/beta knot"/>
    <property type="match status" value="1"/>
</dbReference>
<evidence type="ECO:0000313" key="19">
    <source>
        <dbReference type="EMBL" id="OGM10048.1"/>
    </source>
</evidence>
<evidence type="ECO:0000256" key="15">
    <source>
        <dbReference type="HAMAP-Rule" id="MF_00605"/>
    </source>
</evidence>
<evidence type="ECO:0000256" key="10">
    <source>
        <dbReference type="ARBA" id="ARBA00022691"/>
    </source>
</evidence>
<evidence type="ECO:0000256" key="12">
    <source>
        <dbReference type="ARBA" id="ARBA00029736"/>
    </source>
</evidence>
<comment type="catalytic activity">
    <reaction evidence="14 15 17">
        <text>guanosine(37) in tRNA + S-adenosyl-L-methionine = N(1)-methylguanosine(37) in tRNA + S-adenosyl-L-homocysteine + H(+)</text>
        <dbReference type="Rhea" id="RHEA:36899"/>
        <dbReference type="Rhea" id="RHEA-COMP:10145"/>
        <dbReference type="Rhea" id="RHEA-COMP:10147"/>
        <dbReference type="ChEBI" id="CHEBI:15378"/>
        <dbReference type="ChEBI" id="CHEBI:57856"/>
        <dbReference type="ChEBI" id="CHEBI:59789"/>
        <dbReference type="ChEBI" id="CHEBI:73542"/>
        <dbReference type="ChEBI" id="CHEBI:74269"/>
        <dbReference type="EC" id="2.1.1.228"/>
    </reaction>
</comment>
<name>A0A1F7X6R0_9BACT</name>
<comment type="function">
    <text evidence="1 15 17">Specifically methylates guanosine-37 in various tRNAs.</text>
</comment>
<dbReference type="Gene3D" id="1.10.1270.20">
    <property type="entry name" value="tRNA(m1g37)methyltransferase, domain 2"/>
    <property type="match status" value="1"/>
</dbReference>
<dbReference type="GO" id="GO:0002939">
    <property type="term" value="P:tRNA N1-guanine methylation"/>
    <property type="evidence" value="ECO:0007669"/>
    <property type="project" value="TreeGrafter"/>
</dbReference>
<evidence type="ECO:0000256" key="2">
    <source>
        <dbReference type="ARBA" id="ARBA00004496"/>
    </source>
</evidence>
<organism evidence="19 20">
    <name type="scientific">Candidatus Woesebacteria bacterium RBG_13_34_9</name>
    <dbReference type="NCBI Taxonomy" id="1802477"/>
    <lineage>
        <taxon>Bacteria</taxon>
        <taxon>Candidatus Woeseibacteriota</taxon>
    </lineage>
</organism>
<evidence type="ECO:0000256" key="8">
    <source>
        <dbReference type="ARBA" id="ARBA00022603"/>
    </source>
</evidence>
<keyword evidence="10 15" id="KW-0949">S-adenosyl-L-methionine</keyword>
<evidence type="ECO:0000256" key="17">
    <source>
        <dbReference type="RuleBase" id="RU003464"/>
    </source>
</evidence>
<reference evidence="19 20" key="1">
    <citation type="journal article" date="2016" name="Nat. Commun.">
        <title>Thousands of microbial genomes shed light on interconnected biogeochemical processes in an aquifer system.</title>
        <authorList>
            <person name="Anantharaman K."/>
            <person name="Brown C.T."/>
            <person name="Hug L.A."/>
            <person name="Sharon I."/>
            <person name="Castelle C.J."/>
            <person name="Probst A.J."/>
            <person name="Thomas B.C."/>
            <person name="Singh A."/>
            <person name="Wilkins M.J."/>
            <person name="Karaoz U."/>
            <person name="Brodie E.L."/>
            <person name="Williams K.H."/>
            <person name="Hubbard S.S."/>
            <person name="Banfield J.F."/>
        </authorList>
    </citation>
    <scope>NUCLEOTIDE SEQUENCE [LARGE SCALE GENOMIC DNA]</scope>
</reference>
<dbReference type="InterPro" id="IPR016009">
    <property type="entry name" value="tRNA_MeTrfase_TRMD/TRM10"/>
</dbReference>
<keyword evidence="11 15" id="KW-0819">tRNA processing</keyword>
<evidence type="ECO:0000256" key="3">
    <source>
        <dbReference type="ARBA" id="ARBA00007630"/>
    </source>
</evidence>
<protein>
    <recommendedName>
        <fullName evidence="6 15">tRNA (guanine-N(1)-)-methyltransferase</fullName>
        <ecNumber evidence="5 15">2.1.1.228</ecNumber>
    </recommendedName>
    <alternativeName>
        <fullName evidence="12 15">M1G-methyltransferase</fullName>
    </alternativeName>
    <alternativeName>
        <fullName evidence="13 15">tRNA [GM37] methyltransferase</fullName>
    </alternativeName>
</protein>
<keyword evidence="7 15" id="KW-0963">Cytoplasm</keyword>
<dbReference type="PANTHER" id="PTHR46417:SF1">
    <property type="entry name" value="TRNA (GUANINE-N(1)-)-METHYLTRANSFERASE"/>
    <property type="match status" value="1"/>
</dbReference>
<feature type="binding site" evidence="15 16">
    <location>
        <begin position="124"/>
        <end position="129"/>
    </location>
    <ligand>
        <name>S-adenosyl-L-methionine</name>
        <dbReference type="ChEBI" id="CHEBI:59789"/>
    </ligand>
</feature>
<comment type="caution">
    <text evidence="19">The sequence shown here is derived from an EMBL/GenBank/DDBJ whole genome shotgun (WGS) entry which is preliminary data.</text>
</comment>
<dbReference type="Gene3D" id="3.40.1280.10">
    <property type="match status" value="1"/>
</dbReference>
<evidence type="ECO:0000256" key="7">
    <source>
        <dbReference type="ARBA" id="ARBA00022490"/>
    </source>
</evidence>
<evidence type="ECO:0000259" key="18">
    <source>
        <dbReference type="Pfam" id="PF01746"/>
    </source>
</evidence>
<keyword evidence="8 15" id="KW-0489">Methyltransferase</keyword>
<dbReference type="PIRSF" id="PIRSF000386">
    <property type="entry name" value="tRNA_mtase"/>
    <property type="match status" value="1"/>
</dbReference>
<sequence length="225" mass="26037">MFRGPFDESILRRAQDKGIVDIKIHNLRDWASDKHKTVDDRPFGGGKGMVIRVDVVHRAISNFQFPISNKKKRRIILLSPQGKNFTQKKARDLSKLEHLILIAGHYEGFDERITENLVDEEISIGDYILTGGEIPVMVIVDSVARLLPGVLEEETTKHESFSKLKIENSKLKNLLDYPQYTRPEKYLDWKVPKVLLSGNHKEIEKWRQNKSVEISKQKRPDLIKD</sequence>
<evidence type="ECO:0000256" key="5">
    <source>
        <dbReference type="ARBA" id="ARBA00012807"/>
    </source>
</evidence>
<dbReference type="PANTHER" id="PTHR46417">
    <property type="entry name" value="TRNA (GUANINE-N(1)-)-METHYLTRANSFERASE"/>
    <property type="match status" value="1"/>
</dbReference>
<accession>A0A1F7X6R0</accession>
<evidence type="ECO:0000256" key="1">
    <source>
        <dbReference type="ARBA" id="ARBA00002634"/>
    </source>
</evidence>
<dbReference type="AlphaFoldDB" id="A0A1F7X6R0"/>
<dbReference type="NCBIfam" id="TIGR00088">
    <property type="entry name" value="trmD"/>
    <property type="match status" value="1"/>
</dbReference>
<comment type="subunit">
    <text evidence="4 15 17">Homodimer.</text>
</comment>
<dbReference type="CDD" id="cd18080">
    <property type="entry name" value="TrmD-like"/>
    <property type="match status" value="1"/>
</dbReference>
<evidence type="ECO:0000256" key="14">
    <source>
        <dbReference type="ARBA" id="ARBA00047783"/>
    </source>
</evidence>
<dbReference type="InterPro" id="IPR002649">
    <property type="entry name" value="tRNA_m1G_MeTrfase_TrmD"/>
</dbReference>
<dbReference type="NCBIfam" id="NF000648">
    <property type="entry name" value="PRK00026.1"/>
    <property type="match status" value="1"/>
</dbReference>
<dbReference type="Proteomes" id="UP000179219">
    <property type="component" value="Unassembled WGS sequence"/>
</dbReference>
<dbReference type="Pfam" id="PF01746">
    <property type="entry name" value="tRNA_m1G_MT"/>
    <property type="match status" value="1"/>
</dbReference>
<comment type="subcellular location">
    <subcellularLocation>
        <location evidence="2 15 17">Cytoplasm</location>
    </subcellularLocation>
</comment>
<comment type="similarity">
    <text evidence="3 15 17">Belongs to the RNA methyltransferase TrmD family.</text>
</comment>
<dbReference type="EMBL" id="MGFP01000016">
    <property type="protein sequence ID" value="OGM10048.1"/>
    <property type="molecule type" value="Genomic_DNA"/>
</dbReference>
<dbReference type="GO" id="GO:0005829">
    <property type="term" value="C:cytosol"/>
    <property type="evidence" value="ECO:0007669"/>
    <property type="project" value="TreeGrafter"/>
</dbReference>